<keyword evidence="4 7" id="KW-0067">ATP-binding</keyword>
<feature type="site" description="Important for tRNA non-discrimination" evidence="7">
    <location>
        <position position="84"/>
    </location>
</feature>
<evidence type="ECO:0000313" key="10">
    <source>
        <dbReference type="EMBL" id="OPZ93539.1"/>
    </source>
</evidence>
<keyword evidence="3 7" id="KW-0547">Nucleotide-binding</keyword>
<sequence>MDYRKRTGCGKLRPADIGREVCLAGWVDARRDHGDLLFIHLRDISGIVQVVFNVQAGSLYEAAGRLKEEYCVLITGQVVRRLEGTENPALETGDIEIKAAGLEIISASKTPPFPISEKAMTAGASVKGTEGVEEDLRLQYRYLDLRRPSLQKHLVNRYRIIKAARDFLDSRGFIEVETPTLTRSTPEGARDYLVPSRLHPGNFYALPQSPQLFKQLLMVGGLERYFQVVRCYRDEDLRPNRQPEFTQLDLEASFIDEEFIYELMEEALVRMFAVAGISLPRPFPRISYREAMETTGTDRPDLRFDLRLVEATDLFRNTGYAIFRKIIGQGGRIKGLIVRGKSEILSKNVLQNEYAREIVPGFGAKGMTWMRVAGGKLESNIVQFFNPGEQQAILERFQAEDGSVIMMIADTSSETVLSALGQLRLHLARRLELIPGNKYHPVWVTGFPLFEATEAGLTSKHHPFTAPDRTDFDPADRPGLLSLNSRAYDLVVNGEELGGGSIRINDARVQRRIFQALDLSEAEVEEKFGFFVRALDYGTPPHGGLALGLDRVASMILGTASIRDVIAFPKNRSAVCPLTQAPAPVTPEQLAELHLAGEGELKISGRREEDPVKRLAWVSRLGYEESERNELKKAVEAAADLAGRIEKLPADAEPVYSPSRPGNRMRPGRTASKYPGVEKKDLFRNAPAVKNGHFKVANILE</sequence>
<dbReference type="Pfam" id="PF02938">
    <property type="entry name" value="GAD"/>
    <property type="match status" value="1"/>
</dbReference>
<dbReference type="Pfam" id="PF01336">
    <property type="entry name" value="tRNA_anti-codon"/>
    <property type="match status" value="1"/>
</dbReference>
<feature type="domain" description="Aminoacyl-transfer RNA synthetases class-II family profile" evidence="9">
    <location>
        <begin position="159"/>
        <end position="577"/>
    </location>
</feature>
<evidence type="ECO:0000256" key="6">
    <source>
        <dbReference type="ARBA" id="ARBA00023146"/>
    </source>
</evidence>
<protein>
    <recommendedName>
        <fullName evidence="7">Aspartate--tRNA(Asp/Asn) ligase</fullName>
        <ecNumber evidence="7">6.1.1.23</ecNumber>
    </recommendedName>
    <alternativeName>
        <fullName evidence="7">Aspartyl-tRNA synthetase</fullName>
        <shortName evidence="7">AspRS</shortName>
    </alternativeName>
    <alternativeName>
        <fullName evidence="7">Non-discriminating aspartyl-tRNA synthetase</fullName>
        <shortName evidence="7">ND-AspRS</shortName>
    </alternativeName>
</protein>
<comment type="function">
    <text evidence="7">Aspartyl-tRNA synthetase with relaxed tRNA specificity since it is able to aspartylate not only its cognate tRNA(Asp) but also tRNA(Asn). Reaction proceeds in two steps: L-aspartate is first activated by ATP to form Asp-AMP and then transferred to the acceptor end of tRNA(Asp/Asn).</text>
</comment>
<dbReference type="InterPro" id="IPR004115">
    <property type="entry name" value="GAD-like_sf"/>
</dbReference>
<comment type="subunit">
    <text evidence="7">Homodimer.</text>
</comment>
<dbReference type="InterPro" id="IPR047089">
    <property type="entry name" value="Asp-tRNA-ligase_1_N"/>
</dbReference>
<evidence type="ECO:0000259" key="9">
    <source>
        <dbReference type="PROSITE" id="PS50862"/>
    </source>
</evidence>
<dbReference type="InterPro" id="IPR036113">
    <property type="entry name" value="Asp/Glu-ADT_sf_sub_c"/>
</dbReference>
<dbReference type="InterPro" id="IPR004365">
    <property type="entry name" value="NA-bd_OB_tRNA"/>
</dbReference>
<feature type="region of interest" description="Disordered" evidence="8">
    <location>
        <begin position="652"/>
        <end position="674"/>
    </location>
</feature>
<dbReference type="InterPro" id="IPR006195">
    <property type="entry name" value="aa-tRNA-synth_II"/>
</dbReference>
<dbReference type="Gene3D" id="3.30.1360.30">
    <property type="entry name" value="GAD-like domain"/>
    <property type="match status" value="1"/>
</dbReference>
<dbReference type="AlphaFoldDB" id="A0A1V5MK08"/>
<dbReference type="PANTHER" id="PTHR22594">
    <property type="entry name" value="ASPARTYL/LYSYL-TRNA SYNTHETASE"/>
    <property type="match status" value="1"/>
</dbReference>
<feature type="binding site" evidence="7">
    <location>
        <position position="503"/>
    </location>
    <ligand>
        <name>L-aspartate</name>
        <dbReference type="ChEBI" id="CHEBI:29991"/>
    </ligand>
</feature>
<feature type="binding site" evidence="7">
    <location>
        <position position="496"/>
    </location>
    <ligand>
        <name>ATP</name>
        <dbReference type="ChEBI" id="CHEBI:30616"/>
    </ligand>
</feature>
<feature type="binding site" evidence="7">
    <location>
        <position position="461"/>
    </location>
    <ligand>
        <name>L-aspartate</name>
        <dbReference type="ChEBI" id="CHEBI:29991"/>
    </ligand>
</feature>
<dbReference type="NCBIfam" id="TIGR00459">
    <property type="entry name" value="aspS_bact"/>
    <property type="match status" value="1"/>
</dbReference>
<dbReference type="EC" id="6.1.1.23" evidence="7"/>
<dbReference type="PROSITE" id="PS50862">
    <property type="entry name" value="AA_TRNA_LIGASE_II"/>
    <property type="match status" value="1"/>
</dbReference>
<dbReference type="EMBL" id="MWAK01000019">
    <property type="protein sequence ID" value="OPZ93539.1"/>
    <property type="molecule type" value="Genomic_DNA"/>
</dbReference>
<feature type="binding site" evidence="7">
    <location>
        <begin position="233"/>
        <end position="235"/>
    </location>
    <ligand>
        <name>ATP</name>
        <dbReference type="ChEBI" id="CHEBI:30616"/>
    </ligand>
</feature>
<dbReference type="GO" id="GO:0003676">
    <property type="term" value="F:nucleic acid binding"/>
    <property type="evidence" value="ECO:0007669"/>
    <property type="project" value="InterPro"/>
</dbReference>
<comment type="subcellular location">
    <subcellularLocation>
        <location evidence="7">Cytoplasm</location>
    </subcellularLocation>
</comment>
<evidence type="ECO:0000256" key="5">
    <source>
        <dbReference type="ARBA" id="ARBA00022917"/>
    </source>
</evidence>
<feature type="binding site" evidence="7">
    <location>
        <begin position="548"/>
        <end position="551"/>
    </location>
    <ligand>
        <name>ATP</name>
        <dbReference type="ChEBI" id="CHEBI:30616"/>
    </ligand>
</feature>
<dbReference type="InterPro" id="IPR029351">
    <property type="entry name" value="GAD_dom"/>
</dbReference>
<dbReference type="InterPro" id="IPR045864">
    <property type="entry name" value="aa-tRNA-synth_II/BPL/LPL"/>
</dbReference>
<dbReference type="Pfam" id="PF00152">
    <property type="entry name" value="tRNA-synt_2"/>
    <property type="match status" value="1"/>
</dbReference>
<feature type="binding site" evidence="7">
    <location>
        <position position="187"/>
    </location>
    <ligand>
        <name>L-aspartate</name>
        <dbReference type="ChEBI" id="CHEBI:29991"/>
    </ligand>
</feature>
<evidence type="ECO:0000256" key="7">
    <source>
        <dbReference type="HAMAP-Rule" id="MF_00044"/>
    </source>
</evidence>
<comment type="catalytic activity">
    <reaction evidence="7">
        <text>tRNA(Asx) + L-aspartate + ATP = L-aspartyl-tRNA(Asx) + AMP + diphosphate</text>
        <dbReference type="Rhea" id="RHEA:18349"/>
        <dbReference type="Rhea" id="RHEA-COMP:9710"/>
        <dbReference type="Rhea" id="RHEA-COMP:9711"/>
        <dbReference type="ChEBI" id="CHEBI:29991"/>
        <dbReference type="ChEBI" id="CHEBI:30616"/>
        <dbReference type="ChEBI" id="CHEBI:33019"/>
        <dbReference type="ChEBI" id="CHEBI:78442"/>
        <dbReference type="ChEBI" id="CHEBI:78516"/>
        <dbReference type="ChEBI" id="CHEBI:456215"/>
        <dbReference type="EC" id="6.1.1.23"/>
    </reaction>
</comment>
<dbReference type="GO" id="GO:0004815">
    <property type="term" value="F:aspartate-tRNA ligase activity"/>
    <property type="evidence" value="ECO:0007669"/>
    <property type="project" value="UniProtKB-UniRule"/>
</dbReference>
<dbReference type="HAMAP" id="MF_00044">
    <property type="entry name" value="Asp_tRNA_synth_type1"/>
    <property type="match status" value="1"/>
</dbReference>
<dbReference type="InterPro" id="IPR004364">
    <property type="entry name" value="Aa-tRNA-synt_II"/>
</dbReference>
<proteinExistence type="inferred from homology"/>
<keyword evidence="7" id="KW-0963">Cytoplasm</keyword>
<dbReference type="Gene3D" id="3.30.930.10">
    <property type="entry name" value="Bira Bifunctional Protein, Domain 2"/>
    <property type="match status" value="1"/>
</dbReference>
<keyword evidence="6 7" id="KW-0030">Aminoacyl-tRNA synthetase</keyword>
<dbReference type="InterPro" id="IPR003837">
    <property type="entry name" value="GatC"/>
</dbReference>
<dbReference type="InterPro" id="IPR002312">
    <property type="entry name" value="Asp/Asn-tRNA-synth_IIb"/>
</dbReference>
<keyword evidence="5 7" id="KW-0648">Protein biosynthesis</keyword>
<evidence type="ECO:0000256" key="8">
    <source>
        <dbReference type="SAM" id="MobiDB-lite"/>
    </source>
</evidence>
<evidence type="ECO:0000256" key="2">
    <source>
        <dbReference type="ARBA" id="ARBA00022598"/>
    </source>
</evidence>
<dbReference type="SUPFAM" id="SSF50249">
    <property type="entry name" value="Nucleic acid-binding proteins"/>
    <property type="match status" value="1"/>
</dbReference>
<feature type="region of interest" description="Aspartate" evidence="7">
    <location>
        <begin position="211"/>
        <end position="214"/>
    </location>
</feature>
<dbReference type="PRINTS" id="PR01042">
    <property type="entry name" value="TRNASYNTHASP"/>
</dbReference>
<gene>
    <name evidence="10" type="primary">aspS_1</name>
    <name evidence="7" type="synonym">aspS</name>
    <name evidence="10" type="ORF">BWY73_00260</name>
</gene>
<evidence type="ECO:0000256" key="3">
    <source>
        <dbReference type="ARBA" id="ARBA00022741"/>
    </source>
</evidence>
<dbReference type="GO" id="GO:0005524">
    <property type="term" value="F:ATP binding"/>
    <property type="evidence" value="ECO:0007669"/>
    <property type="project" value="UniProtKB-UniRule"/>
</dbReference>
<comment type="caution">
    <text evidence="10">The sequence shown here is derived from an EMBL/GenBank/DDBJ whole genome shotgun (WGS) entry which is preliminary data.</text>
</comment>
<evidence type="ECO:0000256" key="4">
    <source>
        <dbReference type="ARBA" id="ARBA00022840"/>
    </source>
</evidence>
<dbReference type="PANTHER" id="PTHR22594:SF5">
    <property type="entry name" value="ASPARTATE--TRNA LIGASE, MITOCHONDRIAL"/>
    <property type="match status" value="1"/>
</dbReference>
<evidence type="ECO:0000256" key="1">
    <source>
        <dbReference type="ARBA" id="ARBA00006303"/>
    </source>
</evidence>
<feature type="site" description="Important for tRNA non-discrimination" evidence="7">
    <location>
        <position position="33"/>
    </location>
</feature>
<dbReference type="Gene3D" id="2.40.50.140">
    <property type="entry name" value="Nucleic acid-binding proteins"/>
    <property type="match status" value="1"/>
</dbReference>
<dbReference type="Pfam" id="PF02686">
    <property type="entry name" value="GatC"/>
    <property type="match status" value="1"/>
</dbReference>
<dbReference type="SUPFAM" id="SSF141000">
    <property type="entry name" value="Glu-tRNAGln amidotransferase C subunit"/>
    <property type="match status" value="1"/>
</dbReference>
<dbReference type="InterPro" id="IPR012340">
    <property type="entry name" value="NA-bd_OB-fold"/>
</dbReference>
<dbReference type="NCBIfam" id="NF001750">
    <property type="entry name" value="PRK00476.1"/>
    <property type="match status" value="1"/>
</dbReference>
<feature type="binding site" evidence="7">
    <location>
        <position position="242"/>
    </location>
    <ligand>
        <name>ATP</name>
        <dbReference type="ChEBI" id="CHEBI:30616"/>
    </ligand>
</feature>
<dbReference type="CDD" id="cd04317">
    <property type="entry name" value="EcAspRS_like_N"/>
    <property type="match status" value="1"/>
</dbReference>
<accession>A0A1V5MK08</accession>
<dbReference type="GO" id="GO:0050560">
    <property type="term" value="F:aspartate-tRNA(Asn) ligase activity"/>
    <property type="evidence" value="ECO:0007669"/>
    <property type="project" value="UniProtKB-EC"/>
</dbReference>
<dbReference type="GO" id="GO:0005737">
    <property type="term" value="C:cytoplasm"/>
    <property type="evidence" value="ECO:0007669"/>
    <property type="project" value="UniProtKB-SubCell"/>
</dbReference>
<dbReference type="GO" id="GO:0006450">
    <property type="term" value="P:regulation of translational fidelity"/>
    <property type="evidence" value="ECO:0007669"/>
    <property type="project" value="InterPro"/>
</dbReference>
<name>A0A1V5MK08_UNCT6</name>
<dbReference type="SUPFAM" id="SSF55261">
    <property type="entry name" value="GAD domain-like"/>
    <property type="match status" value="1"/>
</dbReference>
<dbReference type="SUPFAM" id="SSF55681">
    <property type="entry name" value="Class II aaRS and biotin synthetases"/>
    <property type="match status" value="1"/>
</dbReference>
<dbReference type="Proteomes" id="UP000485484">
    <property type="component" value="Unassembled WGS sequence"/>
</dbReference>
<dbReference type="GO" id="GO:0006422">
    <property type="term" value="P:aspartyl-tRNA aminoacylation"/>
    <property type="evidence" value="ECO:0007669"/>
    <property type="project" value="UniProtKB-UniRule"/>
</dbReference>
<comment type="similarity">
    <text evidence="1 7">Belongs to the class-II aminoacyl-tRNA synthetase family. Type 1 subfamily.</text>
</comment>
<reference evidence="10" key="1">
    <citation type="submission" date="2017-02" db="EMBL/GenBank/DDBJ databases">
        <title>Delving into the versatile metabolic prowess of the omnipresent phylum Bacteroidetes.</title>
        <authorList>
            <person name="Nobu M.K."/>
            <person name="Mei R."/>
            <person name="Narihiro T."/>
            <person name="Kuroda K."/>
            <person name="Liu W.-T."/>
        </authorList>
    </citation>
    <scope>NUCLEOTIDE SEQUENCE</scope>
    <source>
        <strain evidence="10">ADurb.Bin417</strain>
    </source>
</reference>
<organism evidence="10">
    <name type="scientific">candidate division TA06 bacterium ADurb.Bin417</name>
    <dbReference type="NCBI Taxonomy" id="1852828"/>
    <lineage>
        <taxon>Bacteria</taxon>
        <taxon>Bacteria division TA06</taxon>
    </lineage>
</organism>
<feature type="binding site" evidence="7">
    <location>
        <position position="233"/>
    </location>
    <ligand>
        <name>L-aspartate</name>
        <dbReference type="ChEBI" id="CHEBI:29991"/>
    </ligand>
</feature>
<keyword evidence="2 7" id="KW-0436">Ligase</keyword>
<dbReference type="InterPro" id="IPR004524">
    <property type="entry name" value="Asp-tRNA-ligase_1"/>
</dbReference>